<proteinExistence type="predicted"/>
<gene>
    <name evidence="2" type="ORF">AUEXF2481DRAFT_32092</name>
</gene>
<evidence type="ECO:0000313" key="3">
    <source>
        <dbReference type="Proteomes" id="UP000030641"/>
    </source>
</evidence>
<protein>
    <submittedName>
        <fullName evidence="2">Uncharacterized protein</fullName>
    </submittedName>
</protein>
<dbReference type="EMBL" id="KL584770">
    <property type="protein sequence ID" value="KEQ92500.1"/>
    <property type="molecule type" value="Genomic_DNA"/>
</dbReference>
<reference evidence="2 3" key="1">
    <citation type="journal article" date="2014" name="BMC Genomics">
        <title>Genome sequencing of four Aureobasidium pullulans varieties: biotechnological potential, stress tolerance, and description of new species.</title>
        <authorList>
            <person name="Gostin Ar C."/>
            <person name="Ohm R.A."/>
            <person name="Kogej T."/>
            <person name="Sonjak S."/>
            <person name="Turk M."/>
            <person name="Zajc J."/>
            <person name="Zalar P."/>
            <person name="Grube M."/>
            <person name="Sun H."/>
            <person name="Han J."/>
            <person name="Sharma A."/>
            <person name="Chiniquy J."/>
            <person name="Ngan C.Y."/>
            <person name="Lipzen A."/>
            <person name="Barry K."/>
            <person name="Grigoriev I.V."/>
            <person name="Gunde-Cimerman N."/>
        </authorList>
    </citation>
    <scope>NUCLEOTIDE SEQUENCE [LARGE SCALE GENOMIC DNA]</scope>
    <source>
        <strain evidence="2 3">EXF-2481</strain>
    </source>
</reference>
<evidence type="ECO:0000256" key="1">
    <source>
        <dbReference type="SAM" id="MobiDB-lite"/>
    </source>
</evidence>
<dbReference type="GeneID" id="25364578"/>
<keyword evidence="3" id="KW-1185">Reference proteome</keyword>
<feature type="region of interest" description="Disordered" evidence="1">
    <location>
        <begin position="95"/>
        <end position="126"/>
    </location>
</feature>
<dbReference type="RefSeq" id="XP_013340950.1">
    <property type="nucleotide sequence ID" value="XM_013485496.1"/>
</dbReference>
<evidence type="ECO:0000313" key="2">
    <source>
        <dbReference type="EMBL" id="KEQ92500.1"/>
    </source>
</evidence>
<feature type="compositionally biased region" description="Basic and acidic residues" evidence="1">
    <location>
        <begin position="103"/>
        <end position="126"/>
    </location>
</feature>
<feature type="region of interest" description="Disordered" evidence="1">
    <location>
        <begin position="67"/>
        <end position="86"/>
    </location>
</feature>
<feature type="region of interest" description="Disordered" evidence="1">
    <location>
        <begin position="21"/>
        <end position="52"/>
    </location>
</feature>
<dbReference type="HOGENOM" id="CLU_818833_0_0_1"/>
<dbReference type="Proteomes" id="UP000030641">
    <property type="component" value="Unassembled WGS sequence"/>
</dbReference>
<dbReference type="AlphaFoldDB" id="A0A074Y457"/>
<sequence>MPTTNTTKRVSWAYPLIKSTPLATQQTPEQGGQNSTLAGKYSARSSRVNSPTAADSLREILLGKSMSPSPSSLASHMEIPNVSNDPSINFFAQQEQDANDTQEQARTEQSHRENQEHDNDTHRRHDREQEILSRDAFYSDSSQYNCWSAYCKFAETLASCDTAPSSDYFFSTSDVLVSLFIHCDLTQYGTKKMLAEDLLLQLIDHFPLCTQFRFAVFLPREQVEQQASIPKALKYLFGTFDALSCFDVSLDGAITDMETKFVALHWFHTRRLRHDTVQIHKDSLQKGTLTPRVEADDLNNEPMMADRLLPQPPQPKTTQPIDIKFPKQKHVSDAWIRPAKNQAVWA</sequence>
<dbReference type="OrthoDB" id="3908883at2759"/>
<accession>A0A074Y457</accession>
<dbReference type="InParanoid" id="A0A074Y457"/>
<organism evidence="2 3">
    <name type="scientific">Aureobasidium subglaciale (strain EXF-2481)</name>
    <name type="common">Aureobasidium pullulans var. subglaciale</name>
    <dbReference type="NCBI Taxonomy" id="1043005"/>
    <lineage>
        <taxon>Eukaryota</taxon>
        <taxon>Fungi</taxon>
        <taxon>Dikarya</taxon>
        <taxon>Ascomycota</taxon>
        <taxon>Pezizomycotina</taxon>
        <taxon>Dothideomycetes</taxon>
        <taxon>Dothideomycetidae</taxon>
        <taxon>Dothideales</taxon>
        <taxon>Saccotheciaceae</taxon>
        <taxon>Aureobasidium</taxon>
    </lineage>
</organism>
<name>A0A074Y457_AURSE</name>